<name>A0A8H7CQF5_9AGAR</name>
<sequence>MAPTRTESQLSESYIQDAFHSYLKSSLTQAKAEHLLDADVLSSAESDLMITGPALCLYFAALRCTTNPPSVPLPRHNKSSQPMELSYDNCPSAFGLSPEYQHDLARIICNLDPLITPLQPALNGIAADLRAVAIEISQRRSFQDRRRRNTPTMTFHHNHRNTSPPSGFPPRSPSPTILTPDSPAIEFIRETLYASLADALDAQPSLRRLLKTDPPRAYFAAVAFAVLNVATNSMTPDGAVIGVLGTPLTLDKCPPELRPFMAELAAIGRVARELGDEDDAIAMKHAARGEEVPPTRMDRVRLMLEQGVGYAQGRRDVEEGRRSVEGRAVAFTNRINGLSLGMTKLKAFRERQEDVFKVLAGIGA</sequence>
<evidence type="ECO:0000313" key="2">
    <source>
        <dbReference type="EMBL" id="KAF7346375.1"/>
    </source>
</evidence>
<gene>
    <name evidence="2" type="ORF">MSAN_01865400</name>
</gene>
<keyword evidence="3" id="KW-1185">Reference proteome</keyword>
<dbReference type="EMBL" id="JACAZH010000019">
    <property type="protein sequence ID" value="KAF7346375.1"/>
    <property type="molecule type" value="Genomic_DNA"/>
</dbReference>
<dbReference type="OrthoDB" id="3360715at2759"/>
<dbReference type="AlphaFoldDB" id="A0A8H7CQF5"/>
<comment type="caution">
    <text evidence="2">The sequence shown here is derived from an EMBL/GenBank/DDBJ whole genome shotgun (WGS) entry which is preliminary data.</text>
</comment>
<accession>A0A8H7CQF5</accession>
<proteinExistence type="predicted"/>
<reference evidence="2" key="1">
    <citation type="submission" date="2020-05" db="EMBL/GenBank/DDBJ databases">
        <title>Mycena genomes resolve the evolution of fungal bioluminescence.</title>
        <authorList>
            <person name="Tsai I.J."/>
        </authorList>
    </citation>
    <scope>NUCLEOTIDE SEQUENCE</scope>
    <source>
        <strain evidence="2">160909Yilan</strain>
    </source>
</reference>
<feature type="region of interest" description="Disordered" evidence="1">
    <location>
        <begin position="152"/>
        <end position="173"/>
    </location>
</feature>
<evidence type="ECO:0000256" key="1">
    <source>
        <dbReference type="SAM" id="MobiDB-lite"/>
    </source>
</evidence>
<dbReference type="Proteomes" id="UP000623467">
    <property type="component" value="Unassembled WGS sequence"/>
</dbReference>
<evidence type="ECO:0000313" key="3">
    <source>
        <dbReference type="Proteomes" id="UP000623467"/>
    </source>
</evidence>
<organism evidence="2 3">
    <name type="scientific">Mycena sanguinolenta</name>
    <dbReference type="NCBI Taxonomy" id="230812"/>
    <lineage>
        <taxon>Eukaryota</taxon>
        <taxon>Fungi</taxon>
        <taxon>Dikarya</taxon>
        <taxon>Basidiomycota</taxon>
        <taxon>Agaricomycotina</taxon>
        <taxon>Agaricomycetes</taxon>
        <taxon>Agaricomycetidae</taxon>
        <taxon>Agaricales</taxon>
        <taxon>Marasmiineae</taxon>
        <taxon>Mycenaceae</taxon>
        <taxon>Mycena</taxon>
    </lineage>
</organism>
<protein>
    <submittedName>
        <fullName evidence="2">Uncharacterized protein</fullName>
    </submittedName>
</protein>